<keyword evidence="3" id="KW-1185">Reference proteome</keyword>
<evidence type="ECO:0000313" key="2">
    <source>
        <dbReference type="EMBL" id="MDQ0493207.1"/>
    </source>
</evidence>
<reference evidence="2 3" key="1">
    <citation type="submission" date="2023-07" db="EMBL/GenBank/DDBJ databases">
        <title>Genomic Encyclopedia of Type Strains, Phase IV (KMG-IV): sequencing the most valuable type-strain genomes for metagenomic binning, comparative biology and taxonomic classification.</title>
        <authorList>
            <person name="Goeker M."/>
        </authorList>
    </citation>
    <scope>NUCLEOTIDE SEQUENCE [LARGE SCALE GENOMIC DNA]</scope>
    <source>
        <strain evidence="2 3">DSM 14914</strain>
    </source>
</reference>
<dbReference type="Proteomes" id="UP001242811">
    <property type="component" value="Unassembled WGS sequence"/>
</dbReference>
<gene>
    <name evidence="2" type="ORF">QOZ95_001365</name>
</gene>
<keyword evidence="1" id="KW-0812">Transmembrane</keyword>
<accession>A0ABU0KUT9</accession>
<feature type="transmembrane region" description="Helical" evidence="1">
    <location>
        <begin position="12"/>
        <end position="30"/>
    </location>
</feature>
<keyword evidence="1" id="KW-0472">Membrane</keyword>
<protein>
    <submittedName>
        <fullName evidence="2">ABC-type glycerol-3-phosphate transport system permease component</fullName>
    </submittedName>
</protein>
<dbReference type="EMBL" id="JAUSWA010000006">
    <property type="protein sequence ID" value="MDQ0493207.1"/>
    <property type="molecule type" value="Genomic_DNA"/>
</dbReference>
<comment type="caution">
    <text evidence="2">The sequence shown here is derived from an EMBL/GenBank/DDBJ whole genome shotgun (WGS) entry which is preliminary data.</text>
</comment>
<keyword evidence="1" id="KW-1133">Transmembrane helix</keyword>
<proteinExistence type="predicted"/>
<evidence type="ECO:0000256" key="1">
    <source>
        <dbReference type="SAM" id="Phobius"/>
    </source>
</evidence>
<organism evidence="2 3">
    <name type="scientific">Paenibacillus brasilensis</name>
    <dbReference type="NCBI Taxonomy" id="128574"/>
    <lineage>
        <taxon>Bacteria</taxon>
        <taxon>Bacillati</taxon>
        <taxon>Bacillota</taxon>
        <taxon>Bacilli</taxon>
        <taxon>Bacillales</taxon>
        <taxon>Paenibacillaceae</taxon>
        <taxon>Paenibacillus</taxon>
    </lineage>
</organism>
<name>A0ABU0KUT9_9BACL</name>
<sequence length="46" mass="5032">MVWSSSLDWGAMGAVMIIASLPMVLVYLFLSEQVERAMTVGSAVKR</sequence>
<evidence type="ECO:0000313" key="3">
    <source>
        <dbReference type="Proteomes" id="UP001242811"/>
    </source>
</evidence>